<dbReference type="Proteomes" id="UP000293360">
    <property type="component" value="Unassembled WGS sequence"/>
</dbReference>
<keyword evidence="1" id="KW-1133">Transmembrane helix</keyword>
<keyword evidence="1" id="KW-0812">Transmembrane</keyword>
<dbReference type="InterPro" id="IPR009688">
    <property type="entry name" value="FAM210A/B-like_dom"/>
</dbReference>
<evidence type="ECO:0000259" key="2">
    <source>
        <dbReference type="Pfam" id="PF06916"/>
    </source>
</evidence>
<protein>
    <recommendedName>
        <fullName evidence="2">DUF1279 domain-containing protein</fullName>
    </recommendedName>
</protein>
<feature type="domain" description="DUF1279" evidence="2">
    <location>
        <begin position="13"/>
        <end position="70"/>
    </location>
</feature>
<dbReference type="STRING" id="155417.A0A4Q4TC20"/>
<dbReference type="AlphaFoldDB" id="A0A4Q4TC20"/>
<dbReference type="Pfam" id="PF06916">
    <property type="entry name" value="FAM210A-B_dom"/>
    <property type="match status" value="1"/>
</dbReference>
<dbReference type="EMBL" id="QJNU01000282">
    <property type="protein sequence ID" value="RYP03094.1"/>
    <property type="molecule type" value="Genomic_DNA"/>
</dbReference>
<organism evidence="3 4">
    <name type="scientific">Monosporascus ibericus</name>
    <dbReference type="NCBI Taxonomy" id="155417"/>
    <lineage>
        <taxon>Eukaryota</taxon>
        <taxon>Fungi</taxon>
        <taxon>Dikarya</taxon>
        <taxon>Ascomycota</taxon>
        <taxon>Pezizomycotina</taxon>
        <taxon>Sordariomycetes</taxon>
        <taxon>Xylariomycetidae</taxon>
        <taxon>Xylariales</taxon>
        <taxon>Xylariales incertae sedis</taxon>
        <taxon>Monosporascus</taxon>
    </lineage>
</organism>
<keyword evidence="4" id="KW-1185">Reference proteome</keyword>
<evidence type="ECO:0000313" key="4">
    <source>
        <dbReference type="Proteomes" id="UP000293360"/>
    </source>
</evidence>
<proteinExistence type="predicted"/>
<sequence length="135" mass="15281">MSAENEPQSLSARLKKLSREYGWTAVGVYLGLSVLDFPFCFLLVRVVGTEKIGQIEHFIVSNAKKLIPEAVKDRWHEYKKALKTAEKEHLGNDEVSEHVEMAGWGVEEAEARNKAEASRFHPCWYSQEGSAYAPQ</sequence>
<accession>A0A4Q4TC20</accession>
<evidence type="ECO:0000313" key="3">
    <source>
        <dbReference type="EMBL" id="RYP03094.1"/>
    </source>
</evidence>
<name>A0A4Q4TC20_9PEZI</name>
<keyword evidence="1" id="KW-0472">Membrane</keyword>
<gene>
    <name evidence="3" type="ORF">DL764_005377</name>
</gene>
<comment type="caution">
    <text evidence="3">The sequence shown here is derived from an EMBL/GenBank/DDBJ whole genome shotgun (WGS) entry which is preliminary data.</text>
</comment>
<evidence type="ECO:0000256" key="1">
    <source>
        <dbReference type="SAM" id="Phobius"/>
    </source>
</evidence>
<feature type="transmembrane region" description="Helical" evidence="1">
    <location>
        <begin position="21"/>
        <end position="44"/>
    </location>
</feature>
<dbReference type="OrthoDB" id="426386at2759"/>
<reference evidence="3 4" key="1">
    <citation type="submission" date="2018-06" db="EMBL/GenBank/DDBJ databases">
        <title>Complete Genomes of Monosporascus.</title>
        <authorList>
            <person name="Robinson A.J."/>
            <person name="Natvig D.O."/>
        </authorList>
    </citation>
    <scope>NUCLEOTIDE SEQUENCE [LARGE SCALE GENOMIC DNA]</scope>
    <source>
        <strain evidence="3 4">CBS 110550</strain>
    </source>
</reference>